<evidence type="ECO:0000313" key="2">
    <source>
        <dbReference type="WBParaSite" id="ACRNAN_Path_743.g2818.t1"/>
    </source>
</evidence>
<sequence length="88" mass="10207">MKKLQKFAARLVTNDYNSSYSQLLPKLKWTPISQLATVRRVAKDIWTKLPAEAISQSLVLFKHSMKTPQMYELLSKKVLAVRRMEEAI</sequence>
<proteinExistence type="predicted"/>
<protein>
    <submittedName>
        <fullName evidence="2">Transposase</fullName>
    </submittedName>
</protein>
<dbReference type="WBParaSite" id="ACRNAN_Path_743.g2818.t1">
    <property type="protein sequence ID" value="ACRNAN_Path_743.g2818.t1"/>
    <property type="gene ID" value="ACRNAN_Path_743.g2818"/>
</dbReference>
<name>A0A914CCC3_9BILA</name>
<reference evidence="2" key="1">
    <citation type="submission" date="2022-11" db="UniProtKB">
        <authorList>
            <consortium name="WormBaseParasite"/>
        </authorList>
    </citation>
    <scope>IDENTIFICATION</scope>
</reference>
<organism evidence="1 2">
    <name type="scientific">Acrobeloides nanus</name>
    <dbReference type="NCBI Taxonomy" id="290746"/>
    <lineage>
        <taxon>Eukaryota</taxon>
        <taxon>Metazoa</taxon>
        <taxon>Ecdysozoa</taxon>
        <taxon>Nematoda</taxon>
        <taxon>Chromadorea</taxon>
        <taxon>Rhabditida</taxon>
        <taxon>Tylenchina</taxon>
        <taxon>Cephalobomorpha</taxon>
        <taxon>Cephaloboidea</taxon>
        <taxon>Cephalobidae</taxon>
        <taxon>Acrobeloides</taxon>
    </lineage>
</organism>
<dbReference type="AlphaFoldDB" id="A0A914CCC3"/>
<accession>A0A914CCC3</accession>
<evidence type="ECO:0000313" key="1">
    <source>
        <dbReference type="Proteomes" id="UP000887540"/>
    </source>
</evidence>
<dbReference type="Proteomes" id="UP000887540">
    <property type="component" value="Unplaced"/>
</dbReference>
<keyword evidence="1" id="KW-1185">Reference proteome</keyword>